<dbReference type="Proteomes" id="UP001407405">
    <property type="component" value="Unassembled WGS sequence"/>
</dbReference>
<dbReference type="InterPro" id="IPR030678">
    <property type="entry name" value="Peptide/Ni-bd"/>
</dbReference>
<dbReference type="PIRSF" id="PIRSF002741">
    <property type="entry name" value="MppA"/>
    <property type="match status" value="1"/>
</dbReference>
<dbReference type="Pfam" id="PF00496">
    <property type="entry name" value="SBP_bac_5"/>
    <property type="match status" value="1"/>
</dbReference>
<dbReference type="PROSITE" id="PS01040">
    <property type="entry name" value="SBP_BACTERIAL_5"/>
    <property type="match status" value="1"/>
</dbReference>
<dbReference type="InterPro" id="IPR023765">
    <property type="entry name" value="SBP_5_CS"/>
</dbReference>
<organism evidence="8 9">
    <name type="scientific">Anoxynatronum sibiricum</name>
    <dbReference type="NCBI Taxonomy" id="210623"/>
    <lineage>
        <taxon>Bacteria</taxon>
        <taxon>Bacillati</taxon>
        <taxon>Bacillota</taxon>
        <taxon>Clostridia</taxon>
        <taxon>Eubacteriales</taxon>
        <taxon>Clostridiaceae</taxon>
        <taxon>Anoxynatronum</taxon>
    </lineage>
</organism>
<comment type="caution">
    <text evidence="8">The sequence shown here is derived from an EMBL/GenBank/DDBJ whole genome shotgun (WGS) entry which is preliminary data.</text>
</comment>
<comment type="subcellular location">
    <subcellularLocation>
        <location evidence="1">Cell membrane</location>
        <topology evidence="1">Lipid-anchor</topology>
    </subcellularLocation>
</comment>
<dbReference type="CDD" id="cd00995">
    <property type="entry name" value="PBP2_NikA_DppA_OppA_like"/>
    <property type="match status" value="1"/>
</dbReference>
<feature type="domain" description="Solute-binding protein family 5" evidence="7">
    <location>
        <begin position="76"/>
        <end position="447"/>
    </location>
</feature>
<evidence type="ECO:0000313" key="9">
    <source>
        <dbReference type="Proteomes" id="UP001407405"/>
    </source>
</evidence>
<dbReference type="PANTHER" id="PTHR30290">
    <property type="entry name" value="PERIPLASMIC BINDING COMPONENT OF ABC TRANSPORTER"/>
    <property type="match status" value="1"/>
</dbReference>
<evidence type="ECO:0000256" key="3">
    <source>
        <dbReference type="ARBA" id="ARBA00022448"/>
    </source>
</evidence>
<dbReference type="Gene3D" id="3.40.190.10">
    <property type="entry name" value="Periplasmic binding protein-like II"/>
    <property type="match status" value="1"/>
</dbReference>
<evidence type="ECO:0000256" key="2">
    <source>
        <dbReference type="ARBA" id="ARBA00005695"/>
    </source>
</evidence>
<name>A0ABU9VYK9_9CLOT</name>
<keyword evidence="5" id="KW-1133">Transmembrane helix</keyword>
<dbReference type="SUPFAM" id="SSF53850">
    <property type="entry name" value="Periplasmic binding protein-like II"/>
    <property type="match status" value="1"/>
</dbReference>
<reference evidence="8 9" key="1">
    <citation type="submission" date="2024-04" db="EMBL/GenBank/DDBJ databases">
        <title>Genome sequencing and metabolic network reconstruction of aminoacids and betaine degradation by Anoxynatronum sibiricum.</title>
        <authorList>
            <person name="Detkova E.N."/>
            <person name="Boltjanskaja Y.V."/>
            <person name="Mardanov A.V."/>
            <person name="Kevbrin V."/>
        </authorList>
    </citation>
    <scope>NUCLEOTIDE SEQUENCE [LARGE SCALE GENOMIC DNA]</scope>
    <source>
        <strain evidence="8 9">Z-7981</strain>
    </source>
</reference>
<keyword evidence="4 6" id="KW-0732">Signal</keyword>
<keyword evidence="5" id="KW-0472">Membrane</keyword>
<accession>A0ABU9VYK9</accession>
<evidence type="ECO:0000256" key="1">
    <source>
        <dbReference type="ARBA" id="ARBA00004193"/>
    </source>
</evidence>
<keyword evidence="5" id="KW-0812">Transmembrane</keyword>
<evidence type="ECO:0000313" key="8">
    <source>
        <dbReference type="EMBL" id="MEN1761456.1"/>
    </source>
</evidence>
<evidence type="ECO:0000256" key="4">
    <source>
        <dbReference type="ARBA" id="ARBA00022729"/>
    </source>
</evidence>
<evidence type="ECO:0000256" key="5">
    <source>
        <dbReference type="SAM" id="Phobius"/>
    </source>
</evidence>
<dbReference type="RefSeq" id="WP_343186744.1">
    <property type="nucleotide sequence ID" value="NZ_JBCITM010000016.1"/>
</dbReference>
<evidence type="ECO:0000259" key="7">
    <source>
        <dbReference type="Pfam" id="PF00496"/>
    </source>
</evidence>
<feature type="chain" id="PRO_5046553137" evidence="6">
    <location>
        <begin position="28"/>
        <end position="583"/>
    </location>
</feature>
<feature type="transmembrane region" description="Helical" evidence="5">
    <location>
        <begin position="555"/>
        <end position="573"/>
    </location>
</feature>
<sequence length="583" mass="64788">MKRKRCVSMAVILALTVMMLAAPVTGAQEPLNTMRVGVTVEVDSLSPLISYSQIGYEVFQLVYDPLVMLDENLETAPGLATDWQISDDQLEWTFTLRDDVKWHDDTPFTSADVKFTYELLMENELGMYSGSLGGMTEVSTPDETTLVIRTELPKANMLLNACPILPAHIWSEVSPDEYDAWPNSSPVGTGPFRFEEFRPGEYLKLAANEETFHGRPQIDELIFVLYANTDTMAQSLRLGEIDAATNFSPSQLEVLNSDASIDAIAAVELGFVELSFNSWDDPSSTSHPLLLEPPVRHAIEYSIDKQRILDMVYSGQGSVGTTLVPPEGFYHYEPTSAELRDYDVLMANQVLEEAGFADLNGDGIRQAPDGTPLEFLLTLRADNANEVQAGQMIAGMVAEAGIKFNIETVDDGALMDKIYSGDVDMFIWGWGADLDPTTILNVMTTSQIGNMSDSNYSNETYDRLFMEQQTIMDPDERREVVWKMQQILYEEAPYIILFYDNSLQAVNTSRWTGWRRIPDEGGYFFNLTNYNYLNLQPVAGAGDATVPATGGSDSLGHIIGGLGIMAVVAFFVFRKKKAANSYR</sequence>
<dbReference type="NCBIfam" id="TIGR01167">
    <property type="entry name" value="LPXTG_anchor"/>
    <property type="match status" value="1"/>
</dbReference>
<protein>
    <submittedName>
        <fullName evidence="8">ABC transporter substrate-binding protein</fullName>
    </submittedName>
</protein>
<dbReference type="PANTHER" id="PTHR30290:SF10">
    <property type="entry name" value="PERIPLASMIC OLIGOPEPTIDE-BINDING PROTEIN-RELATED"/>
    <property type="match status" value="1"/>
</dbReference>
<comment type="similarity">
    <text evidence="2">Belongs to the bacterial solute-binding protein 5 family.</text>
</comment>
<gene>
    <name evidence="8" type="ORF">AAIG11_13265</name>
</gene>
<keyword evidence="9" id="KW-1185">Reference proteome</keyword>
<proteinExistence type="inferred from homology"/>
<dbReference type="InterPro" id="IPR000914">
    <property type="entry name" value="SBP_5_dom"/>
</dbReference>
<dbReference type="InterPro" id="IPR039424">
    <property type="entry name" value="SBP_5"/>
</dbReference>
<evidence type="ECO:0000256" key="6">
    <source>
        <dbReference type="SAM" id="SignalP"/>
    </source>
</evidence>
<keyword evidence="3" id="KW-0813">Transport</keyword>
<feature type="signal peptide" evidence="6">
    <location>
        <begin position="1"/>
        <end position="27"/>
    </location>
</feature>
<dbReference type="Gene3D" id="3.10.105.10">
    <property type="entry name" value="Dipeptide-binding Protein, Domain 3"/>
    <property type="match status" value="1"/>
</dbReference>
<dbReference type="EMBL" id="JBCITM010000016">
    <property type="protein sequence ID" value="MEN1761456.1"/>
    <property type="molecule type" value="Genomic_DNA"/>
</dbReference>